<feature type="transmembrane region" description="Helical" evidence="1">
    <location>
        <begin position="32"/>
        <end position="49"/>
    </location>
</feature>
<evidence type="ECO:0000256" key="1">
    <source>
        <dbReference type="SAM" id="Phobius"/>
    </source>
</evidence>
<evidence type="ECO:0000313" key="2">
    <source>
        <dbReference type="EMBL" id="ASN69363.1"/>
    </source>
</evidence>
<proteinExistence type="predicted"/>
<keyword evidence="1" id="KW-0812">Transmembrane</keyword>
<evidence type="ECO:0008006" key="3">
    <source>
        <dbReference type="Google" id="ProtNLM"/>
    </source>
</evidence>
<protein>
    <recommendedName>
        <fullName evidence="3">DUF1270 family protein</fullName>
    </recommendedName>
</protein>
<name>A0A2H4J5R4_9CAUD</name>
<keyword evidence="1" id="KW-0472">Membrane</keyword>
<gene>
    <name evidence="2" type="ORF">10S14_41</name>
</gene>
<sequence length="57" mass="6510">MNKSFLIALLAWVVFSLFFTFAGINFITAVGVANVISIGVFIFFEYIYFDNKKKTEC</sequence>
<reference evidence="2" key="1">
    <citation type="submission" date="2017-06" db="EMBL/GenBank/DDBJ databases">
        <title>Novel phages from South African skin metaviromes.</title>
        <authorList>
            <person name="van Zyl L.J."/>
            <person name="Abrahams Y."/>
            <person name="Stander E.A."/>
            <person name="Kirby B.M."/>
            <person name="Clavaud C."/>
            <person name="Farcet C."/>
            <person name="Breton L."/>
            <person name="Trindade M.I."/>
        </authorList>
    </citation>
    <scope>NUCLEOTIDE SEQUENCE</scope>
</reference>
<accession>A0A2H4J5R4</accession>
<dbReference type="EMBL" id="MF417889">
    <property type="protein sequence ID" value="ASN69363.1"/>
    <property type="molecule type" value="Genomic_DNA"/>
</dbReference>
<keyword evidence="1" id="KW-1133">Transmembrane helix</keyword>
<organism evidence="2">
    <name type="scientific">uncultured Caudovirales phage</name>
    <dbReference type="NCBI Taxonomy" id="2100421"/>
    <lineage>
        <taxon>Viruses</taxon>
        <taxon>Duplodnaviria</taxon>
        <taxon>Heunggongvirae</taxon>
        <taxon>Uroviricota</taxon>
        <taxon>Caudoviricetes</taxon>
        <taxon>Peduoviridae</taxon>
        <taxon>Maltschvirus</taxon>
        <taxon>Maltschvirus maltsch</taxon>
    </lineage>
</organism>